<name>A0A3T1CIK3_9SPHN</name>
<reference evidence="1 2" key="1">
    <citation type="submission" date="2019-01" db="EMBL/GenBank/DDBJ databases">
        <title>Complete genome sequence of Erythrobacter flavus KJ5.</title>
        <authorList>
            <person name="Kanesaki Y."/>
            <person name="Brotosudarmo T."/>
            <person name="Moriuchi R."/>
            <person name="Awai K."/>
        </authorList>
    </citation>
    <scope>NUCLEOTIDE SEQUENCE [LARGE SCALE GENOMIC DNA]</scope>
    <source>
        <strain evidence="1 2">KJ5</strain>
    </source>
</reference>
<evidence type="ECO:0000313" key="2">
    <source>
        <dbReference type="Proteomes" id="UP000290057"/>
    </source>
</evidence>
<accession>A0A3T1CIK3</accession>
<protein>
    <recommendedName>
        <fullName evidence="3">Ubiquinone biosynthesis protein</fullName>
    </recommendedName>
</protein>
<proteinExistence type="predicted"/>
<gene>
    <name evidence="1" type="ORF">EKJ_16170</name>
</gene>
<dbReference type="AlphaFoldDB" id="A0A3T1CIK3"/>
<dbReference type="GO" id="GO:0006744">
    <property type="term" value="P:ubiquinone biosynthetic process"/>
    <property type="evidence" value="ECO:0007669"/>
    <property type="project" value="InterPro"/>
</dbReference>
<dbReference type="Proteomes" id="UP000290057">
    <property type="component" value="Chromosome"/>
</dbReference>
<keyword evidence="2" id="KW-1185">Reference proteome</keyword>
<dbReference type="Pfam" id="PF05019">
    <property type="entry name" value="Coq4"/>
    <property type="match status" value="1"/>
</dbReference>
<evidence type="ECO:0000313" key="1">
    <source>
        <dbReference type="EMBL" id="BBI20770.1"/>
    </source>
</evidence>
<dbReference type="InterPro" id="IPR007715">
    <property type="entry name" value="Coq4"/>
</dbReference>
<organism evidence="1 2">
    <name type="scientific">Qipengyuania flava</name>
    <dbReference type="NCBI Taxonomy" id="192812"/>
    <lineage>
        <taxon>Bacteria</taxon>
        <taxon>Pseudomonadati</taxon>
        <taxon>Pseudomonadota</taxon>
        <taxon>Alphaproteobacteria</taxon>
        <taxon>Sphingomonadales</taxon>
        <taxon>Erythrobacteraceae</taxon>
        <taxon>Qipengyuania</taxon>
    </lineage>
</organism>
<dbReference type="EMBL" id="AP019389">
    <property type="protein sequence ID" value="BBI20770.1"/>
    <property type="molecule type" value="Genomic_DNA"/>
</dbReference>
<sequence>MASFSNPPRPAVIKLQPVMNERVSPRSYEFANFELASDGTPLRHPDRPRARYRPFAAFRHFRELLKDKENTAEVFKIYDALPSARFLSRVRAVTLNPQGEALRESEPYLPPILDDHDALRKMPKGSVAHAYCDFMEREGLSAAGLVEESAKSGSKSYDDLVQWFGYRQRDTHDLMHVLTGYGRDALGEQCVLLFTHGQAPSQGHLLLGYAGSLHLKRLVKSEAPVMRAVRQAHRTGKVCPTLAAQSIRELLACNLSEVRARFSIPDPHWYRVCHHVWRQEGVDPYDLLASRAEPGMPATA</sequence>
<evidence type="ECO:0008006" key="3">
    <source>
        <dbReference type="Google" id="ProtNLM"/>
    </source>
</evidence>